<accession>A0A0F4ZFH1</accession>
<dbReference type="GO" id="GO:0007018">
    <property type="term" value="P:microtubule-based movement"/>
    <property type="evidence" value="ECO:0007669"/>
    <property type="project" value="InterPro"/>
</dbReference>
<comment type="caution">
    <text evidence="3">The sequence shown here is derived from an EMBL/GenBank/DDBJ whole genome shotgun (WGS) entry which is preliminary data.</text>
</comment>
<dbReference type="PANTHER" id="PTHR47969:SF9">
    <property type="entry name" value="KINESIN-LIKE PROTEIN"/>
    <property type="match status" value="1"/>
</dbReference>
<evidence type="ECO:0000256" key="1">
    <source>
        <dbReference type="PROSITE-ProRule" id="PRU00283"/>
    </source>
</evidence>
<keyword evidence="4" id="KW-1185">Reference proteome</keyword>
<dbReference type="EMBL" id="LAEV01001117">
    <property type="protein sequence ID" value="KKA28871.1"/>
    <property type="molecule type" value="Genomic_DNA"/>
</dbReference>
<dbReference type="GO" id="GO:0003777">
    <property type="term" value="F:microtubule motor activity"/>
    <property type="evidence" value="ECO:0007669"/>
    <property type="project" value="InterPro"/>
</dbReference>
<dbReference type="PROSITE" id="PS50067">
    <property type="entry name" value="KINESIN_MOTOR_2"/>
    <property type="match status" value="1"/>
</dbReference>
<dbReference type="Proteomes" id="UP000033483">
    <property type="component" value="Unassembled WGS sequence"/>
</dbReference>
<keyword evidence="1" id="KW-0067">ATP-binding</keyword>
<gene>
    <name evidence="3" type="ORF">TD95_000258</name>
</gene>
<evidence type="ECO:0000259" key="2">
    <source>
        <dbReference type="PROSITE" id="PS50067"/>
    </source>
</evidence>
<dbReference type="SUPFAM" id="SSF52540">
    <property type="entry name" value="P-loop containing nucleoside triphosphate hydrolases"/>
    <property type="match status" value="1"/>
</dbReference>
<dbReference type="Pfam" id="PF00225">
    <property type="entry name" value="Kinesin"/>
    <property type="match status" value="1"/>
</dbReference>
<dbReference type="AlphaFoldDB" id="A0A0F4ZFH1"/>
<organism evidence="3 4">
    <name type="scientific">Thielaviopsis punctulata</name>
    <dbReference type="NCBI Taxonomy" id="72032"/>
    <lineage>
        <taxon>Eukaryota</taxon>
        <taxon>Fungi</taxon>
        <taxon>Dikarya</taxon>
        <taxon>Ascomycota</taxon>
        <taxon>Pezizomycotina</taxon>
        <taxon>Sordariomycetes</taxon>
        <taxon>Hypocreomycetidae</taxon>
        <taxon>Microascales</taxon>
        <taxon>Ceratocystidaceae</taxon>
        <taxon>Thielaviopsis</taxon>
    </lineage>
</organism>
<protein>
    <recommendedName>
        <fullName evidence="2">Kinesin motor domain-containing protein</fullName>
    </recommendedName>
</protein>
<dbReference type="GO" id="GO:0007052">
    <property type="term" value="P:mitotic spindle organization"/>
    <property type="evidence" value="ECO:0007669"/>
    <property type="project" value="TreeGrafter"/>
</dbReference>
<feature type="binding site" evidence="1">
    <location>
        <begin position="90"/>
        <end position="97"/>
    </location>
    <ligand>
        <name>ATP</name>
        <dbReference type="ChEBI" id="CHEBI:30616"/>
    </ligand>
</feature>
<dbReference type="GO" id="GO:0005875">
    <property type="term" value="C:microtubule associated complex"/>
    <property type="evidence" value="ECO:0007669"/>
    <property type="project" value="TreeGrafter"/>
</dbReference>
<keyword evidence="1" id="KW-0547">Nucleotide-binding</keyword>
<comment type="similarity">
    <text evidence="1">Belongs to the TRAFAC class myosin-kinesin ATPase superfamily. Kinesin family.</text>
</comment>
<keyword evidence="1" id="KW-0505">Motor protein</keyword>
<dbReference type="PRINTS" id="PR00380">
    <property type="entry name" value="KINESINHEAVY"/>
</dbReference>
<dbReference type="GO" id="GO:0051231">
    <property type="term" value="P:spindle elongation"/>
    <property type="evidence" value="ECO:0007669"/>
    <property type="project" value="TreeGrafter"/>
</dbReference>
<evidence type="ECO:0000313" key="3">
    <source>
        <dbReference type="EMBL" id="KKA28871.1"/>
    </source>
</evidence>
<dbReference type="InterPro" id="IPR036961">
    <property type="entry name" value="Kinesin_motor_dom_sf"/>
</dbReference>
<reference evidence="3 4" key="1">
    <citation type="submission" date="2015-03" db="EMBL/GenBank/DDBJ databases">
        <authorList>
            <person name="Radwan O."/>
            <person name="Al-Naeli F.A."/>
            <person name="Rendon G.A."/>
            <person name="Fields C."/>
        </authorList>
    </citation>
    <scope>NUCLEOTIDE SEQUENCE [LARGE SCALE GENOMIC DNA]</scope>
    <source>
        <strain evidence="3">CR-DP1</strain>
    </source>
</reference>
<proteinExistence type="inferred from homology"/>
<dbReference type="GO" id="GO:0008017">
    <property type="term" value="F:microtubule binding"/>
    <property type="evidence" value="ECO:0007669"/>
    <property type="project" value="InterPro"/>
</dbReference>
<sequence length="637" mass="70366">MPIRVVARIRPVLPWDHESDVVIRPAAVDGDSTAKTVLVAPLQEDDEEQTFDLDGVYGSEVSQEAFFNAEAQNVAKYLFQGKDVTYIAYGTSGTGKTHTMRGGLKLDERGLVPRLISSIFRRSKKAAIDASEDASVRIMLSYLEIYRDQVYDLFNPPMDRSSGNSLKLQEVNGQTQVLGLTEIECLTLKDFSKFYIEANKHRVSAGTKLNFHSSRSHAVFRVRVVQSLGGVERSSTASAVDLAGSEDSRKADTSIEGLAEAAAINKSLFAMTKCIDAMYRGDRRVPYRDSKLTRILALGQKPKTQTTMILNLAPVRNCITSTMNCLNVCSRTRRIEAREIENELVFKQAPRQKQGLGSGTENGRRALGILFEPIPETSPSISPTETTEIEFPIVPPPASSAPVKMFTVFKDDGTPVQRRRRSTRASLSNIAKNIFAVRSDVCTPSKVTRFRKSPLKRRQPLRTRAVATLRRDENQDAPYKDELVEGMRYLEQSKQYREARGSVSAATESATDALYTGKATFQNCAEKLRIWSETEVNVTEATAVSSSSSINTPDSVKQRRLADCGVSALPSRIPVARSGSTVSSRAKRMVTMVQSSRDHKLSPAKRRAEASAKVRSLGALGPIRVHKTRAQPNVRAL</sequence>
<dbReference type="InterPro" id="IPR027640">
    <property type="entry name" value="Kinesin-like_fam"/>
</dbReference>
<evidence type="ECO:0000313" key="4">
    <source>
        <dbReference type="Proteomes" id="UP000033483"/>
    </source>
</evidence>
<dbReference type="Gene3D" id="3.40.850.10">
    <property type="entry name" value="Kinesin motor domain"/>
    <property type="match status" value="1"/>
</dbReference>
<dbReference type="PANTHER" id="PTHR47969">
    <property type="entry name" value="CHROMOSOME-ASSOCIATED KINESIN KIF4A-RELATED"/>
    <property type="match status" value="1"/>
</dbReference>
<dbReference type="InterPro" id="IPR001752">
    <property type="entry name" value="Kinesin_motor_dom"/>
</dbReference>
<dbReference type="InterPro" id="IPR027417">
    <property type="entry name" value="P-loop_NTPase"/>
</dbReference>
<feature type="domain" description="Kinesin motor" evidence="2">
    <location>
        <begin position="2"/>
        <end position="335"/>
    </location>
</feature>
<dbReference type="SMART" id="SM00129">
    <property type="entry name" value="KISc"/>
    <property type="match status" value="1"/>
</dbReference>
<name>A0A0F4ZFH1_9PEZI</name>
<dbReference type="GO" id="GO:0005524">
    <property type="term" value="F:ATP binding"/>
    <property type="evidence" value="ECO:0007669"/>
    <property type="project" value="UniProtKB-UniRule"/>
</dbReference>
<dbReference type="OrthoDB" id="3176171at2759"/>